<evidence type="ECO:0000313" key="7">
    <source>
        <dbReference type="Proteomes" id="UP000471465"/>
    </source>
</evidence>
<protein>
    <recommendedName>
        <fullName evidence="5">FAD/NAD(P)-binding domain-containing protein</fullName>
    </recommendedName>
</protein>
<feature type="domain" description="FAD/NAD(P)-binding" evidence="5">
    <location>
        <begin position="14"/>
        <end position="316"/>
    </location>
</feature>
<proteinExistence type="predicted"/>
<keyword evidence="4" id="KW-0560">Oxidoreductase</keyword>
<dbReference type="SUPFAM" id="SSF51905">
    <property type="entry name" value="FAD/NAD(P)-binding domain"/>
    <property type="match status" value="2"/>
</dbReference>
<dbReference type="InterPro" id="IPR051169">
    <property type="entry name" value="NADH-Q_oxidoreductase"/>
</dbReference>
<reference evidence="6 7" key="1">
    <citation type="submission" date="2019-09" db="EMBL/GenBank/DDBJ databases">
        <title>Draft genome sequence of Psychrobacter nivimaris LAMA 639, in search for biotechnological relevant genes.</title>
        <authorList>
            <person name="Lima A.O.S."/>
            <person name="Staloch B.E.K."/>
            <person name="Freitas R.C."/>
            <person name="Niero H."/>
            <person name="Silva M.A.C."/>
        </authorList>
    </citation>
    <scope>NUCLEOTIDE SEQUENCE [LARGE SCALE GENOMIC DNA]</scope>
    <source>
        <strain evidence="6 7">LAMA 639</strain>
    </source>
</reference>
<evidence type="ECO:0000256" key="2">
    <source>
        <dbReference type="ARBA" id="ARBA00022630"/>
    </source>
</evidence>
<dbReference type="Proteomes" id="UP000471465">
    <property type="component" value="Unassembled WGS sequence"/>
</dbReference>
<dbReference type="InterPro" id="IPR023753">
    <property type="entry name" value="FAD/NAD-binding_dom"/>
</dbReference>
<evidence type="ECO:0000256" key="4">
    <source>
        <dbReference type="ARBA" id="ARBA00023002"/>
    </source>
</evidence>
<dbReference type="PANTHER" id="PTHR42913">
    <property type="entry name" value="APOPTOSIS-INDUCING FACTOR 1"/>
    <property type="match status" value="1"/>
</dbReference>
<evidence type="ECO:0000259" key="5">
    <source>
        <dbReference type="Pfam" id="PF07992"/>
    </source>
</evidence>
<evidence type="ECO:0000256" key="3">
    <source>
        <dbReference type="ARBA" id="ARBA00022827"/>
    </source>
</evidence>
<evidence type="ECO:0000256" key="1">
    <source>
        <dbReference type="ARBA" id="ARBA00001974"/>
    </source>
</evidence>
<dbReference type="RefSeq" id="WP_160020969.1">
    <property type="nucleotide sequence ID" value="NZ_VZIZ01000004.1"/>
</dbReference>
<dbReference type="GO" id="GO:0019646">
    <property type="term" value="P:aerobic electron transport chain"/>
    <property type="evidence" value="ECO:0007669"/>
    <property type="project" value="TreeGrafter"/>
</dbReference>
<organism evidence="6 7">
    <name type="scientific">Psychrobacter nivimaris</name>
    <dbReference type="NCBI Taxonomy" id="281738"/>
    <lineage>
        <taxon>Bacteria</taxon>
        <taxon>Pseudomonadati</taxon>
        <taxon>Pseudomonadota</taxon>
        <taxon>Gammaproteobacteria</taxon>
        <taxon>Moraxellales</taxon>
        <taxon>Moraxellaceae</taxon>
        <taxon>Psychrobacter</taxon>
    </lineage>
</organism>
<dbReference type="InterPro" id="IPR036188">
    <property type="entry name" value="FAD/NAD-bd_sf"/>
</dbReference>
<keyword evidence="7" id="KW-1185">Reference proteome</keyword>
<dbReference type="EMBL" id="VZIZ01000004">
    <property type="protein sequence ID" value="KAF0569938.1"/>
    <property type="molecule type" value="Genomic_DNA"/>
</dbReference>
<dbReference type="PANTHER" id="PTHR42913:SF9">
    <property type="entry name" value="SLR1591 PROTEIN"/>
    <property type="match status" value="1"/>
</dbReference>
<comment type="cofactor">
    <cofactor evidence="1">
        <name>FAD</name>
        <dbReference type="ChEBI" id="CHEBI:57692"/>
    </cofactor>
</comment>
<sequence>MTKFSSKKTLLLAGAGHAHIGMLRRLSAARLKDADTIEADIHLISQQPQTIYSGMLPGWMAGHYQLHDISIDIKSLCVRAGVRFIQQSLVQVNAASNKVVTTGDEQTDFDYDVLSLNTGADTDMRWLPDHNSYNEYRSDNDDNNTGAANTNVIAIRPLSTFITQWQRILKAAQQSEKYQLAIIGAGAAAIELVMAAQVTLRNINRNHQVTLVCGENLLSGFNSGFRQRVIKQLHRHDITIVRERATDYRDGKLSTTHKSLPINAVIAATGVIGSAWTASTDLEIEGDGFVAVNDKQQSVSHPNVFAVGDVAIRVDKYVAHSGVHSVHGGAVEADNLLAYLGDNVMKSYQPKSRTLYLLSCGDKYAIGSWGNVNLQGRWVWHLKKYIDKRFIEADKD</sequence>
<evidence type="ECO:0000313" key="6">
    <source>
        <dbReference type="EMBL" id="KAF0569938.1"/>
    </source>
</evidence>
<accession>A0A6N7BZV2</accession>
<keyword evidence="2" id="KW-0285">Flavoprotein</keyword>
<name>A0A6N7BZV2_9GAMM</name>
<gene>
    <name evidence="6" type="ORF">FQV37_1973</name>
</gene>
<comment type="caution">
    <text evidence="6">The sequence shown here is derived from an EMBL/GenBank/DDBJ whole genome shotgun (WGS) entry which is preliminary data.</text>
</comment>
<dbReference type="AlphaFoldDB" id="A0A6N7BZV2"/>
<dbReference type="Pfam" id="PF07992">
    <property type="entry name" value="Pyr_redox_2"/>
    <property type="match status" value="1"/>
</dbReference>
<dbReference type="Gene3D" id="3.50.50.100">
    <property type="match status" value="1"/>
</dbReference>
<keyword evidence="3" id="KW-0274">FAD</keyword>
<dbReference type="GO" id="GO:0003955">
    <property type="term" value="F:NAD(P)H dehydrogenase (quinone) activity"/>
    <property type="evidence" value="ECO:0007669"/>
    <property type="project" value="TreeGrafter"/>
</dbReference>